<feature type="region of interest" description="Disordered" evidence="1">
    <location>
        <begin position="41"/>
        <end position="215"/>
    </location>
</feature>
<feature type="compositionally biased region" description="Low complexity" evidence="1">
    <location>
        <begin position="113"/>
        <end position="140"/>
    </location>
</feature>
<gene>
    <name evidence="2" type="ORF">DUNSADRAFT_18172</name>
</gene>
<evidence type="ECO:0000313" key="2">
    <source>
        <dbReference type="EMBL" id="KAF5828120.1"/>
    </source>
</evidence>
<comment type="caution">
    <text evidence="2">The sequence shown here is derived from an EMBL/GenBank/DDBJ whole genome shotgun (WGS) entry which is preliminary data.</text>
</comment>
<feature type="compositionally biased region" description="Basic residues" evidence="1">
    <location>
        <begin position="61"/>
        <end position="77"/>
    </location>
</feature>
<feature type="compositionally biased region" description="Polar residues" evidence="1">
    <location>
        <begin position="188"/>
        <end position="200"/>
    </location>
</feature>
<reference evidence="2" key="1">
    <citation type="submission" date="2017-08" db="EMBL/GenBank/DDBJ databases">
        <authorList>
            <person name="Polle J.E."/>
            <person name="Barry K."/>
            <person name="Cushman J."/>
            <person name="Schmutz J."/>
            <person name="Tran D."/>
            <person name="Hathwaick L.T."/>
            <person name="Yim W.C."/>
            <person name="Jenkins J."/>
            <person name="Mckie-Krisberg Z.M."/>
            <person name="Prochnik S."/>
            <person name="Lindquist E."/>
            <person name="Dockter R.B."/>
            <person name="Adam C."/>
            <person name="Molina H."/>
            <person name="Bunkerborg J."/>
            <person name="Jin E."/>
            <person name="Buchheim M."/>
            <person name="Magnuson J."/>
        </authorList>
    </citation>
    <scope>NUCLEOTIDE SEQUENCE</scope>
    <source>
        <strain evidence="2">CCAP 19/18</strain>
    </source>
</reference>
<protein>
    <recommendedName>
        <fullName evidence="4">Encoded protein</fullName>
    </recommendedName>
</protein>
<evidence type="ECO:0000313" key="3">
    <source>
        <dbReference type="Proteomes" id="UP000815325"/>
    </source>
</evidence>
<feature type="compositionally biased region" description="Basic residues" evidence="1">
    <location>
        <begin position="95"/>
        <end position="107"/>
    </location>
</feature>
<feature type="non-terminal residue" evidence="2">
    <location>
        <position position="215"/>
    </location>
</feature>
<keyword evidence="3" id="KW-1185">Reference proteome</keyword>
<name>A0ABQ7G0I9_DUNSA</name>
<evidence type="ECO:0008006" key="4">
    <source>
        <dbReference type="Google" id="ProtNLM"/>
    </source>
</evidence>
<feature type="compositionally biased region" description="Basic and acidic residues" evidence="1">
    <location>
        <begin position="163"/>
        <end position="174"/>
    </location>
</feature>
<accession>A0ABQ7G0I9</accession>
<organism evidence="2 3">
    <name type="scientific">Dunaliella salina</name>
    <name type="common">Green alga</name>
    <name type="synonym">Protococcus salinus</name>
    <dbReference type="NCBI Taxonomy" id="3046"/>
    <lineage>
        <taxon>Eukaryota</taxon>
        <taxon>Viridiplantae</taxon>
        <taxon>Chlorophyta</taxon>
        <taxon>core chlorophytes</taxon>
        <taxon>Chlorophyceae</taxon>
        <taxon>CS clade</taxon>
        <taxon>Chlamydomonadales</taxon>
        <taxon>Dunaliellaceae</taxon>
        <taxon>Dunaliella</taxon>
    </lineage>
</organism>
<evidence type="ECO:0000256" key="1">
    <source>
        <dbReference type="SAM" id="MobiDB-lite"/>
    </source>
</evidence>
<sequence length="215" mass="23277">MEWQRQQGLLQGLPGDKVLRFDPAVGPHGAFYFADVQSSPAPFVTNTKGAVPEEQGSPQIPRHHAKKGRSHKRKHDKSAKDLGMATHESLENSHPRPHHRLQHRRTRLSSVLRSAESGHSDSSSSSSSSSSKRSAHESSSVGEHKRREKGKGREGCLRSTPHHQHETKLGRHELLSPISSELAAPQAGQRQGGLSPSISADGTGLTADLSASLTD</sequence>
<dbReference type="Proteomes" id="UP000815325">
    <property type="component" value="Unassembled WGS sequence"/>
</dbReference>
<proteinExistence type="predicted"/>
<dbReference type="EMBL" id="MU070358">
    <property type="protein sequence ID" value="KAF5828120.1"/>
    <property type="molecule type" value="Genomic_DNA"/>
</dbReference>